<comment type="caution">
    <text evidence="6">The sequence shown here is derived from an EMBL/GenBank/DDBJ whole genome shotgun (WGS) entry which is preliminary data.</text>
</comment>
<dbReference type="PANTHER" id="PTHR33543:SF37">
    <property type="entry name" value="METALLOTHIONEIN-LIKE PROTEIN 4B"/>
    <property type="match status" value="1"/>
</dbReference>
<sequence length="72" mass="7296">MSSGCSCGSGCKCGDNCSCSMYPDVEKSTAVTIIEGVAPVKMYFEGSEKSFGAEGGHGCKCGSNCSCDPCNC</sequence>
<evidence type="ECO:0000256" key="5">
    <source>
        <dbReference type="RuleBase" id="RU369052"/>
    </source>
</evidence>
<gene>
    <name evidence="6" type="ORF">PHJA_000376900</name>
</gene>
<evidence type="ECO:0000313" key="6">
    <source>
        <dbReference type="EMBL" id="GFP82338.1"/>
    </source>
</evidence>
<evidence type="ECO:0000256" key="4">
    <source>
        <dbReference type="ARBA" id="ARBA00022851"/>
    </source>
</evidence>
<dbReference type="GO" id="GO:0046872">
    <property type="term" value="F:metal ion binding"/>
    <property type="evidence" value="ECO:0007669"/>
    <property type="project" value="UniProtKB-UniRule"/>
</dbReference>
<evidence type="ECO:0000256" key="2">
    <source>
        <dbReference type="ARBA" id="ARBA00005802"/>
    </source>
</evidence>
<evidence type="ECO:0000313" key="7">
    <source>
        <dbReference type="Proteomes" id="UP000653305"/>
    </source>
</evidence>
<organism evidence="6 7">
    <name type="scientific">Phtheirospermum japonicum</name>
    <dbReference type="NCBI Taxonomy" id="374723"/>
    <lineage>
        <taxon>Eukaryota</taxon>
        <taxon>Viridiplantae</taxon>
        <taxon>Streptophyta</taxon>
        <taxon>Embryophyta</taxon>
        <taxon>Tracheophyta</taxon>
        <taxon>Spermatophyta</taxon>
        <taxon>Magnoliopsida</taxon>
        <taxon>eudicotyledons</taxon>
        <taxon>Gunneridae</taxon>
        <taxon>Pentapetalae</taxon>
        <taxon>asterids</taxon>
        <taxon>lamiids</taxon>
        <taxon>Lamiales</taxon>
        <taxon>Orobanchaceae</taxon>
        <taxon>Orobanchaceae incertae sedis</taxon>
        <taxon>Phtheirospermum</taxon>
    </lineage>
</organism>
<dbReference type="Pfam" id="PF01439">
    <property type="entry name" value="Metallothio_2"/>
    <property type="match status" value="1"/>
</dbReference>
<keyword evidence="7" id="KW-1185">Reference proteome</keyword>
<comment type="function">
    <text evidence="1 5">Metallothioneins have a high content of cysteine residues that bind various heavy metals.</text>
</comment>
<reference evidence="6" key="1">
    <citation type="submission" date="2020-07" db="EMBL/GenBank/DDBJ databases">
        <title>Ethylene signaling mediates host invasion by parasitic plants.</title>
        <authorList>
            <person name="Yoshida S."/>
        </authorList>
    </citation>
    <scope>NUCLEOTIDE SEQUENCE</scope>
    <source>
        <strain evidence="6">Okayama</strain>
    </source>
</reference>
<proteinExistence type="inferred from homology"/>
<dbReference type="AlphaFoldDB" id="A0A830BB60"/>
<dbReference type="InterPro" id="IPR000347">
    <property type="entry name" value="Metalthion_15p"/>
</dbReference>
<evidence type="ECO:0000256" key="3">
    <source>
        <dbReference type="ARBA" id="ARBA00022723"/>
    </source>
</evidence>
<dbReference type="PANTHER" id="PTHR33543">
    <property type="entry name" value="METALLOTHIONEIN-LIKE PROTEIN 2A"/>
    <property type="match status" value="1"/>
</dbReference>
<comment type="similarity">
    <text evidence="2 5">Belongs to the metallothionein superfamily. Type 15 family.</text>
</comment>
<name>A0A830BB60_9LAMI</name>
<protein>
    <recommendedName>
        <fullName evidence="5">Metallothionein-like protein</fullName>
    </recommendedName>
</protein>
<dbReference type="OrthoDB" id="1111048at2759"/>
<dbReference type="EMBL" id="BMAC01000041">
    <property type="protein sequence ID" value="GFP82338.1"/>
    <property type="molecule type" value="Genomic_DNA"/>
</dbReference>
<keyword evidence="4 5" id="KW-0480">Metal-thiolate cluster</keyword>
<accession>A0A830BB60</accession>
<evidence type="ECO:0000256" key="1">
    <source>
        <dbReference type="ARBA" id="ARBA00002568"/>
    </source>
</evidence>
<dbReference type="Proteomes" id="UP000653305">
    <property type="component" value="Unassembled WGS sequence"/>
</dbReference>
<keyword evidence="3 5" id="KW-0479">Metal-binding</keyword>